<protein>
    <submittedName>
        <fullName evidence="13">ABC transporter ATP-binding protein</fullName>
    </submittedName>
</protein>
<evidence type="ECO:0000259" key="12">
    <source>
        <dbReference type="PROSITE" id="PS50929"/>
    </source>
</evidence>
<keyword evidence="7 13" id="KW-0067">ATP-binding</keyword>
<name>A0A0F6CKM2_MYCGL</name>
<feature type="transmembrane region" description="Helical" evidence="10">
    <location>
        <begin position="285"/>
        <end position="310"/>
    </location>
</feature>
<evidence type="ECO:0000313" key="14">
    <source>
        <dbReference type="Proteomes" id="UP000018735"/>
    </source>
</evidence>
<dbReference type="Proteomes" id="UP000018735">
    <property type="component" value="Chromosome"/>
</dbReference>
<dbReference type="InterPro" id="IPR011527">
    <property type="entry name" value="ABC1_TM_dom"/>
</dbReference>
<feature type="transmembrane region" description="Helical" evidence="10">
    <location>
        <begin position="61"/>
        <end position="81"/>
    </location>
</feature>
<dbReference type="InterPro" id="IPR017871">
    <property type="entry name" value="ABC_transporter-like_CS"/>
</dbReference>
<dbReference type="GO" id="GO:0005524">
    <property type="term" value="F:ATP binding"/>
    <property type="evidence" value="ECO:0007669"/>
    <property type="project" value="UniProtKB-KW"/>
</dbReference>
<dbReference type="InterPro" id="IPR003439">
    <property type="entry name" value="ABC_transporter-like_ATP-bd"/>
</dbReference>
<evidence type="ECO:0000256" key="4">
    <source>
        <dbReference type="ARBA" id="ARBA00022475"/>
    </source>
</evidence>
<dbReference type="PROSITE" id="PS00211">
    <property type="entry name" value="ABC_TRANSPORTER_1"/>
    <property type="match status" value="1"/>
</dbReference>
<dbReference type="GO" id="GO:0015421">
    <property type="term" value="F:ABC-type oligopeptide transporter activity"/>
    <property type="evidence" value="ECO:0007669"/>
    <property type="project" value="TreeGrafter"/>
</dbReference>
<keyword evidence="5 10" id="KW-0812">Transmembrane</keyword>
<dbReference type="KEGG" id="mgz:GCW_02060"/>
<dbReference type="HOGENOM" id="CLU_000604_84_3_14"/>
<dbReference type="PANTHER" id="PTHR43394:SF1">
    <property type="entry name" value="ATP-BINDING CASSETTE SUB-FAMILY B MEMBER 10, MITOCHONDRIAL"/>
    <property type="match status" value="1"/>
</dbReference>
<evidence type="ECO:0000256" key="8">
    <source>
        <dbReference type="ARBA" id="ARBA00022989"/>
    </source>
</evidence>
<dbReference type="InterPro" id="IPR027417">
    <property type="entry name" value="P-loop_NTPase"/>
</dbReference>
<feature type="domain" description="ABC transmembrane type-1" evidence="12">
    <location>
        <begin position="17"/>
        <end position="311"/>
    </location>
</feature>
<dbReference type="SUPFAM" id="SSF52540">
    <property type="entry name" value="P-loop containing nucleoside triphosphate hydrolases"/>
    <property type="match status" value="1"/>
</dbReference>
<dbReference type="Pfam" id="PF00664">
    <property type="entry name" value="ABC_membrane"/>
    <property type="match status" value="1"/>
</dbReference>
<dbReference type="Gene3D" id="1.20.1560.10">
    <property type="entry name" value="ABC transporter type 1, transmembrane domain"/>
    <property type="match status" value="1"/>
</dbReference>
<dbReference type="InterPro" id="IPR003593">
    <property type="entry name" value="AAA+_ATPase"/>
</dbReference>
<evidence type="ECO:0000256" key="6">
    <source>
        <dbReference type="ARBA" id="ARBA00022741"/>
    </source>
</evidence>
<proteinExistence type="inferred from homology"/>
<comment type="similarity">
    <text evidence="2">Belongs to the ABC transporter superfamily.</text>
</comment>
<dbReference type="PROSITE" id="PS50893">
    <property type="entry name" value="ABC_TRANSPORTER_2"/>
    <property type="match status" value="1"/>
</dbReference>
<gene>
    <name evidence="13" type="ORF">GCW_02060</name>
</gene>
<evidence type="ECO:0000256" key="5">
    <source>
        <dbReference type="ARBA" id="ARBA00022692"/>
    </source>
</evidence>
<feature type="transmembrane region" description="Helical" evidence="10">
    <location>
        <begin position="12"/>
        <end position="41"/>
    </location>
</feature>
<dbReference type="PANTHER" id="PTHR43394">
    <property type="entry name" value="ATP-DEPENDENT PERMEASE MDL1, MITOCHONDRIAL"/>
    <property type="match status" value="1"/>
</dbReference>
<dbReference type="InterPro" id="IPR039421">
    <property type="entry name" value="Type_1_exporter"/>
</dbReference>
<sequence length="586" mass="67085">MSYIIKNLRTKQWIMIFIGIIASIVYVVVAGFVVLIIQNFVDLISGIKQPDWLVPDPNDKLRATINLTALSLGLIIISFFIKVIGRIILLKQTLLAANLLKNQLYYKINLISLEKFYQYQRSTLINRLNVDYFKLEKAAINVLVYMIENIFEVFVYIGFSIALTGYLSLIYLFFIPLVIFLIIQGSKKTKDHYKKSYQSLDNLNQVIRENIIGAKVVRTFNLEDFQSLRYDNHHKQWLKSVLRADLILAMMWQLIFLAINIFITLTLVTAGYLNKTNSSLTPGVVIAFLNYLTYTSYVVIGICDYVLNILKTRSAKQRIKDILDLKEEVELNTAIFDEIVGKISINDLDFKYEQNNFNVLNKINLTIKPKENIGIIGSIGSGKSTLCKLIAKINNAPDNMIMIDNVDINKYQTRHIRQSVAIDFQKKQLFSGTIKSNILKANPDADQDRINQVLDHSCANEFINNLDDKLEHNLIEFGNNLSGGQKARICIARTLIRDSEIMIFDDSLSALDNITAKKVLDKILANYQNRTKIFVSQQIRTIKDLDKIIVLDQGNVVGYDTHKNLLTSCEVYKQIYDSQKRIGDEV</sequence>
<dbReference type="FunFam" id="3.40.50.300:FF:000854">
    <property type="entry name" value="Multidrug ABC transporter ATP-binding protein"/>
    <property type="match status" value="1"/>
</dbReference>
<evidence type="ECO:0000256" key="2">
    <source>
        <dbReference type="ARBA" id="ARBA00005417"/>
    </source>
</evidence>
<dbReference type="RefSeq" id="WP_023893670.1">
    <property type="nucleotide sequence ID" value="NC_023030.2"/>
</dbReference>
<accession>A0A0F6CKM2</accession>
<dbReference type="GO" id="GO:0005886">
    <property type="term" value="C:plasma membrane"/>
    <property type="evidence" value="ECO:0007669"/>
    <property type="project" value="UniProtKB-SubCell"/>
</dbReference>
<evidence type="ECO:0000256" key="7">
    <source>
        <dbReference type="ARBA" id="ARBA00022840"/>
    </source>
</evidence>
<keyword evidence="8 10" id="KW-1133">Transmembrane helix</keyword>
<evidence type="ECO:0000313" key="13">
    <source>
        <dbReference type="EMBL" id="AHB99644.1"/>
    </source>
</evidence>
<dbReference type="PROSITE" id="PS50929">
    <property type="entry name" value="ABC_TM1F"/>
    <property type="match status" value="1"/>
</dbReference>
<evidence type="ECO:0000256" key="10">
    <source>
        <dbReference type="SAM" id="Phobius"/>
    </source>
</evidence>
<dbReference type="Pfam" id="PF00005">
    <property type="entry name" value="ABC_tran"/>
    <property type="match status" value="1"/>
</dbReference>
<dbReference type="eggNOG" id="COG1132">
    <property type="taxonomic scope" value="Bacteria"/>
</dbReference>
<keyword evidence="3" id="KW-0813">Transport</keyword>
<dbReference type="EMBL" id="CP006916">
    <property type="protein sequence ID" value="AHB99644.1"/>
    <property type="molecule type" value="Genomic_DNA"/>
</dbReference>
<evidence type="ECO:0000259" key="11">
    <source>
        <dbReference type="PROSITE" id="PS50893"/>
    </source>
</evidence>
<dbReference type="GO" id="GO:0016887">
    <property type="term" value="F:ATP hydrolysis activity"/>
    <property type="evidence" value="ECO:0007669"/>
    <property type="project" value="InterPro"/>
</dbReference>
<dbReference type="Gene3D" id="3.40.50.300">
    <property type="entry name" value="P-loop containing nucleotide triphosphate hydrolases"/>
    <property type="match status" value="1"/>
</dbReference>
<feature type="transmembrane region" description="Helical" evidence="10">
    <location>
        <begin position="138"/>
        <end position="159"/>
    </location>
</feature>
<dbReference type="AlphaFoldDB" id="A0A0F6CKM2"/>
<dbReference type="SMART" id="SM00382">
    <property type="entry name" value="AAA"/>
    <property type="match status" value="1"/>
</dbReference>
<feature type="transmembrane region" description="Helical" evidence="10">
    <location>
        <begin position="165"/>
        <end position="183"/>
    </location>
</feature>
<evidence type="ECO:0000256" key="9">
    <source>
        <dbReference type="ARBA" id="ARBA00023136"/>
    </source>
</evidence>
<keyword evidence="6" id="KW-0547">Nucleotide-binding</keyword>
<feature type="transmembrane region" description="Helical" evidence="10">
    <location>
        <begin position="246"/>
        <end position="273"/>
    </location>
</feature>
<keyword evidence="4" id="KW-1003">Cell membrane</keyword>
<evidence type="ECO:0000256" key="1">
    <source>
        <dbReference type="ARBA" id="ARBA00004651"/>
    </source>
</evidence>
<keyword evidence="9 10" id="KW-0472">Membrane</keyword>
<comment type="subcellular location">
    <subcellularLocation>
        <location evidence="1">Cell membrane</location>
        <topology evidence="1">Multi-pass membrane protein</topology>
    </subcellularLocation>
</comment>
<organism evidence="13 14">
    <name type="scientific">Mycoplasmoides gallisepticum S6</name>
    <dbReference type="NCBI Taxonomy" id="1006581"/>
    <lineage>
        <taxon>Bacteria</taxon>
        <taxon>Bacillati</taxon>
        <taxon>Mycoplasmatota</taxon>
        <taxon>Mycoplasmoidales</taxon>
        <taxon>Mycoplasmoidaceae</taxon>
        <taxon>Mycoplasmoides</taxon>
    </lineage>
</organism>
<dbReference type="SUPFAM" id="SSF90123">
    <property type="entry name" value="ABC transporter transmembrane region"/>
    <property type="match status" value="1"/>
</dbReference>
<reference evidence="13 14" key="1">
    <citation type="journal article" date="2011" name="PLoS ONE">
        <title>Core proteome of the minimal cell: comparative proteomics of three mollicute species.</title>
        <authorList>
            <person name="Fisunov G.Y."/>
            <person name="Alexeev D.G."/>
            <person name="Bazaleev N.A."/>
            <person name="Ladygina V.G."/>
            <person name="Galyamina M.A."/>
            <person name="Kondratov I.G."/>
            <person name="Zhukova N.A."/>
            <person name="Serebryakova M.V."/>
            <person name="Demina I.A."/>
            <person name="Govorun V.M."/>
        </authorList>
    </citation>
    <scope>NUCLEOTIDE SEQUENCE [LARGE SCALE GENOMIC DNA]</scope>
    <source>
        <strain evidence="13 14">S6</strain>
    </source>
</reference>
<evidence type="ECO:0000256" key="3">
    <source>
        <dbReference type="ARBA" id="ARBA00022448"/>
    </source>
</evidence>
<feature type="domain" description="ABC transporter" evidence="11">
    <location>
        <begin position="343"/>
        <end position="578"/>
    </location>
</feature>
<dbReference type="InterPro" id="IPR036640">
    <property type="entry name" value="ABC1_TM_sf"/>
</dbReference>